<evidence type="ECO:0000259" key="1">
    <source>
        <dbReference type="Pfam" id="PF13808"/>
    </source>
</evidence>
<dbReference type="InterPro" id="IPR032806">
    <property type="entry name" value="YbfD_N"/>
</dbReference>
<dbReference type="EMBL" id="VSSQ01109301">
    <property type="protein sequence ID" value="MPN47648.1"/>
    <property type="molecule type" value="Genomic_DNA"/>
</dbReference>
<dbReference type="AlphaFoldDB" id="A0A645I8P8"/>
<dbReference type="Pfam" id="PF13808">
    <property type="entry name" value="DDE_Tnp_1_assoc"/>
    <property type="match status" value="1"/>
</dbReference>
<reference evidence="2" key="1">
    <citation type="submission" date="2019-08" db="EMBL/GenBank/DDBJ databases">
        <authorList>
            <person name="Kucharzyk K."/>
            <person name="Murdoch R.W."/>
            <person name="Higgins S."/>
            <person name="Loffler F."/>
        </authorList>
    </citation>
    <scope>NUCLEOTIDE SEQUENCE</scope>
</reference>
<protein>
    <recommendedName>
        <fullName evidence="1">H repeat-associated protein N-terminal domain-containing protein</fullName>
    </recommendedName>
</protein>
<accession>A0A645I8P8</accession>
<gene>
    <name evidence="2" type="ORF">SDC9_195251</name>
</gene>
<proteinExistence type="predicted"/>
<sequence>MGRKRLYMGSFFDYFTIIYDPREEGKIRHKLMDILFIAVAATLYRCDEY</sequence>
<comment type="caution">
    <text evidence="2">The sequence shown here is derived from an EMBL/GenBank/DDBJ whole genome shotgun (WGS) entry which is preliminary data.</text>
</comment>
<organism evidence="2">
    <name type="scientific">bioreactor metagenome</name>
    <dbReference type="NCBI Taxonomy" id="1076179"/>
    <lineage>
        <taxon>unclassified sequences</taxon>
        <taxon>metagenomes</taxon>
        <taxon>ecological metagenomes</taxon>
    </lineage>
</organism>
<evidence type="ECO:0000313" key="2">
    <source>
        <dbReference type="EMBL" id="MPN47648.1"/>
    </source>
</evidence>
<name>A0A645I8P8_9ZZZZ</name>
<feature type="domain" description="H repeat-associated protein N-terminal" evidence="1">
    <location>
        <begin position="13"/>
        <end position="48"/>
    </location>
</feature>